<dbReference type="GO" id="GO:0055085">
    <property type="term" value="P:transmembrane transport"/>
    <property type="evidence" value="ECO:0007669"/>
    <property type="project" value="InterPro"/>
</dbReference>
<dbReference type="SUPFAM" id="SSF81345">
    <property type="entry name" value="ABC transporter involved in vitamin B12 uptake, BtuC"/>
    <property type="match status" value="1"/>
</dbReference>
<evidence type="ECO:0000256" key="3">
    <source>
        <dbReference type="ARBA" id="ARBA00022692"/>
    </source>
</evidence>
<evidence type="ECO:0000313" key="8">
    <source>
        <dbReference type="EMBL" id="BED91668.1"/>
    </source>
</evidence>
<keyword evidence="5 7" id="KW-0472">Membrane</keyword>
<feature type="transmembrane region" description="Helical" evidence="7">
    <location>
        <begin position="137"/>
        <end position="158"/>
    </location>
</feature>
<dbReference type="AlphaFoldDB" id="A0AA48HUM8"/>
<evidence type="ECO:0000256" key="4">
    <source>
        <dbReference type="ARBA" id="ARBA00022989"/>
    </source>
</evidence>
<feature type="transmembrane region" description="Helical" evidence="7">
    <location>
        <begin position="178"/>
        <end position="200"/>
    </location>
</feature>
<protein>
    <submittedName>
        <fullName evidence="8">Zinc ABC transporter permease</fullName>
    </submittedName>
</protein>
<feature type="transmembrane region" description="Helical" evidence="7">
    <location>
        <begin position="69"/>
        <end position="89"/>
    </location>
</feature>
<reference evidence="8" key="1">
    <citation type="journal article" date="2023" name="ISME J.">
        <title>Emergence of putative energy parasites within Clostridia revealed by genome analysis of a novel endosymbiotic clade.</title>
        <authorList>
            <person name="Takahashi K."/>
            <person name="Kuwahara H."/>
            <person name="Horikawa Y."/>
            <person name="Izawa K."/>
            <person name="Kato D."/>
            <person name="Inagaki T."/>
            <person name="Yuki M."/>
            <person name="Ohkuma M."/>
            <person name="Hongoh Y."/>
        </authorList>
    </citation>
    <scope>NUCLEOTIDE SEQUENCE</scope>
    <source>
        <strain evidence="8">CfP3-15</strain>
    </source>
</reference>
<feature type="transmembrane region" description="Helical" evidence="7">
    <location>
        <begin position="41"/>
        <end position="62"/>
    </location>
</feature>
<evidence type="ECO:0000256" key="6">
    <source>
        <dbReference type="RuleBase" id="RU003943"/>
    </source>
</evidence>
<dbReference type="InterPro" id="IPR001626">
    <property type="entry name" value="ABC_TroCD"/>
</dbReference>
<feature type="transmembrane region" description="Helical" evidence="7">
    <location>
        <begin position="221"/>
        <end position="243"/>
    </location>
</feature>
<dbReference type="GO" id="GO:0043190">
    <property type="term" value="C:ATP-binding cassette (ABC) transporter complex"/>
    <property type="evidence" value="ECO:0007669"/>
    <property type="project" value="InterPro"/>
</dbReference>
<dbReference type="Pfam" id="PF00950">
    <property type="entry name" value="ABC-3"/>
    <property type="match status" value="1"/>
</dbReference>
<feature type="transmembrane region" description="Helical" evidence="7">
    <location>
        <begin position="12"/>
        <end position="35"/>
    </location>
</feature>
<dbReference type="InterPro" id="IPR037294">
    <property type="entry name" value="ABC_BtuC-like"/>
</dbReference>
<dbReference type="Gene3D" id="1.10.3470.10">
    <property type="entry name" value="ABC transporter involved in vitamin B12 uptake, BtuC"/>
    <property type="match status" value="1"/>
</dbReference>
<dbReference type="PANTHER" id="PTHR30477">
    <property type="entry name" value="ABC-TRANSPORTER METAL-BINDING PROTEIN"/>
    <property type="match status" value="1"/>
</dbReference>
<feature type="transmembrane region" description="Helical" evidence="7">
    <location>
        <begin position="249"/>
        <end position="266"/>
    </location>
</feature>
<evidence type="ECO:0000256" key="7">
    <source>
        <dbReference type="SAM" id="Phobius"/>
    </source>
</evidence>
<sequence length="270" mass="29900">MGSVLGLFSYSFMRNAFSAIFAIGPMFGLISTMIVNNRMAFFSDALGHCALTGIALGTLIGIQNPTFSILIFALIFAFCISNIIELDIIPEDSIIGVFSSVGLAVGTIVISFKNNFSRYSEFLIGNLISIRENEVKLVFFVFIAVLIFWFLFFNKLMLSSFNRDLSVSKQLKYKFYKNIFVIMISLTVAVTIRLIGILMVNSLLTLPAAASKNISKNLRDYHIFSVVFSLSSGILGLIVSFYLGVSASASIILILSLIFFITLLVFRNNQ</sequence>
<name>A0AA48HUM8_9FIRM</name>
<keyword evidence="3 6" id="KW-0812">Transmembrane</keyword>
<dbReference type="EMBL" id="AP027924">
    <property type="protein sequence ID" value="BED91668.1"/>
    <property type="molecule type" value="Genomic_DNA"/>
</dbReference>
<evidence type="ECO:0000256" key="1">
    <source>
        <dbReference type="ARBA" id="ARBA00004141"/>
    </source>
</evidence>
<accession>A0AA48HUM8</accession>
<keyword evidence="6" id="KW-0813">Transport</keyword>
<dbReference type="KEGG" id="ips:CfP315_0179"/>
<evidence type="ECO:0000256" key="2">
    <source>
        <dbReference type="ARBA" id="ARBA00008034"/>
    </source>
</evidence>
<proteinExistence type="inferred from homology"/>
<organism evidence="8">
    <name type="scientific">Candidatus Improbicoccus pseudotrichonymphae</name>
    <dbReference type="NCBI Taxonomy" id="3033792"/>
    <lineage>
        <taxon>Bacteria</taxon>
        <taxon>Bacillati</taxon>
        <taxon>Bacillota</taxon>
        <taxon>Clostridia</taxon>
        <taxon>Candidatus Improbicoccus</taxon>
    </lineage>
</organism>
<comment type="similarity">
    <text evidence="2 6">Belongs to the ABC-3 integral membrane protein family.</text>
</comment>
<feature type="transmembrane region" description="Helical" evidence="7">
    <location>
        <begin position="95"/>
        <end position="116"/>
    </location>
</feature>
<dbReference type="Proteomes" id="UP001337580">
    <property type="component" value="Chromosome"/>
</dbReference>
<comment type="subcellular location">
    <subcellularLocation>
        <location evidence="6">Cell membrane</location>
        <topology evidence="6">Multi-pass membrane protein</topology>
    </subcellularLocation>
    <subcellularLocation>
        <location evidence="1">Membrane</location>
        <topology evidence="1">Multi-pass membrane protein</topology>
    </subcellularLocation>
</comment>
<evidence type="ECO:0000256" key="5">
    <source>
        <dbReference type="ARBA" id="ARBA00023136"/>
    </source>
</evidence>
<gene>
    <name evidence="8" type="ORF">CfP315_0179</name>
</gene>
<keyword evidence="4 7" id="KW-1133">Transmembrane helix</keyword>
<dbReference type="PANTHER" id="PTHR30477:SF0">
    <property type="entry name" value="METAL TRANSPORT SYSTEM MEMBRANE PROTEIN TM_0125-RELATED"/>
    <property type="match status" value="1"/>
</dbReference>